<dbReference type="Proteomes" id="UP000439903">
    <property type="component" value="Unassembled WGS sequence"/>
</dbReference>
<protein>
    <submittedName>
        <fullName evidence="2">Uncharacterized protein</fullName>
    </submittedName>
</protein>
<accession>A0A8H4EHY0</accession>
<feature type="compositionally biased region" description="Basic and acidic residues" evidence="1">
    <location>
        <begin position="41"/>
        <end position="55"/>
    </location>
</feature>
<evidence type="ECO:0000313" key="2">
    <source>
        <dbReference type="EMBL" id="KAF0487823.1"/>
    </source>
</evidence>
<dbReference type="AlphaFoldDB" id="A0A8H4EHY0"/>
<proteinExistence type="predicted"/>
<gene>
    <name evidence="2" type="ORF">F8M41_022491</name>
</gene>
<reference evidence="2 3" key="1">
    <citation type="journal article" date="2019" name="Environ. Microbiol.">
        <title>At the nexus of three kingdoms: the genome of the mycorrhizal fungus Gigaspora margarita provides insights into plant, endobacterial and fungal interactions.</title>
        <authorList>
            <person name="Venice F."/>
            <person name="Ghignone S."/>
            <person name="Salvioli di Fossalunga A."/>
            <person name="Amselem J."/>
            <person name="Novero M."/>
            <person name="Xianan X."/>
            <person name="Sedzielewska Toro K."/>
            <person name="Morin E."/>
            <person name="Lipzen A."/>
            <person name="Grigoriev I.V."/>
            <person name="Henrissat B."/>
            <person name="Martin F.M."/>
            <person name="Bonfante P."/>
        </authorList>
    </citation>
    <scope>NUCLEOTIDE SEQUENCE [LARGE SCALE GENOMIC DNA]</scope>
    <source>
        <strain evidence="2 3">BEG34</strain>
    </source>
</reference>
<evidence type="ECO:0000313" key="3">
    <source>
        <dbReference type="Proteomes" id="UP000439903"/>
    </source>
</evidence>
<name>A0A8H4EHY0_GIGMA</name>
<dbReference type="EMBL" id="WTPW01000698">
    <property type="protein sequence ID" value="KAF0487823.1"/>
    <property type="molecule type" value="Genomic_DNA"/>
</dbReference>
<evidence type="ECO:0000256" key="1">
    <source>
        <dbReference type="SAM" id="MobiDB-lite"/>
    </source>
</evidence>
<dbReference type="OrthoDB" id="10498147at2759"/>
<organism evidence="2 3">
    <name type="scientific">Gigaspora margarita</name>
    <dbReference type="NCBI Taxonomy" id="4874"/>
    <lineage>
        <taxon>Eukaryota</taxon>
        <taxon>Fungi</taxon>
        <taxon>Fungi incertae sedis</taxon>
        <taxon>Mucoromycota</taxon>
        <taxon>Glomeromycotina</taxon>
        <taxon>Glomeromycetes</taxon>
        <taxon>Diversisporales</taxon>
        <taxon>Gigasporaceae</taxon>
        <taxon>Gigaspora</taxon>
    </lineage>
</organism>
<feature type="region of interest" description="Disordered" evidence="1">
    <location>
        <begin position="36"/>
        <end position="55"/>
    </location>
</feature>
<comment type="caution">
    <text evidence="2">The sequence shown here is derived from an EMBL/GenBank/DDBJ whole genome shotgun (WGS) entry which is preliminary data.</text>
</comment>
<sequence>MEILFYRYMLKNQKKHDKKYKTIKEIEESSTKELTTINEPFDNHSKKELNDNKKNDEKLRFSQPYKIRNRITLSFYRFNRSIIDFAEPNKYLTYEFQSLQATKMNDADLLNKLNMLYDTIEDIKLQLKELRVLVEGSIKESGDLVKKFRHSEEDLEKDLESLRVDHCQLKKE</sequence>
<keyword evidence="3" id="KW-1185">Reference proteome</keyword>